<accession>A0A9X2HAC4</accession>
<comment type="caution">
    <text evidence="7">The sequence shown here is derived from an EMBL/GenBank/DDBJ whole genome shotgun (WGS) entry which is preliminary data.</text>
</comment>
<evidence type="ECO:0000313" key="8">
    <source>
        <dbReference type="Proteomes" id="UP001139502"/>
    </source>
</evidence>
<protein>
    <submittedName>
        <fullName evidence="7">Iron-siderophore ABC transporter substrate-binding protein</fullName>
    </submittedName>
</protein>
<feature type="domain" description="Fe/B12 periplasmic-binding" evidence="6">
    <location>
        <begin position="65"/>
        <end position="334"/>
    </location>
</feature>
<dbReference type="GO" id="GO:0030288">
    <property type="term" value="C:outer membrane-bounded periplasmic space"/>
    <property type="evidence" value="ECO:0007669"/>
    <property type="project" value="TreeGrafter"/>
</dbReference>
<dbReference type="EMBL" id="JANAFB010000011">
    <property type="protein sequence ID" value="MCP3425646.1"/>
    <property type="molecule type" value="Genomic_DNA"/>
</dbReference>
<dbReference type="SUPFAM" id="SSF53807">
    <property type="entry name" value="Helical backbone' metal receptor"/>
    <property type="match status" value="1"/>
</dbReference>
<keyword evidence="3" id="KW-0813">Transport</keyword>
<name>A0A9X2HAC4_9MICC</name>
<evidence type="ECO:0000313" key="7">
    <source>
        <dbReference type="EMBL" id="MCP3425646.1"/>
    </source>
</evidence>
<dbReference type="PANTHER" id="PTHR30532:SF24">
    <property type="entry name" value="FERRIC ENTEROBACTIN-BINDING PERIPLASMIC PROTEIN FEPB"/>
    <property type="match status" value="1"/>
</dbReference>
<dbReference type="GO" id="GO:1901678">
    <property type="term" value="P:iron coordination entity transport"/>
    <property type="evidence" value="ECO:0007669"/>
    <property type="project" value="UniProtKB-ARBA"/>
</dbReference>
<organism evidence="7 8">
    <name type="scientific">Rothia santali</name>
    <dbReference type="NCBI Taxonomy" id="2949643"/>
    <lineage>
        <taxon>Bacteria</taxon>
        <taxon>Bacillati</taxon>
        <taxon>Actinomycetota</taxon>
        <taxon>Actinomycetes</taxon>
        <taxon>Micrococcales</taxon>
        <taxon>Micrococcaceae</taxon>
        <taxon>Rothia</taxon>
    </lineage>
</organism>
<evidence type="ECO:0000259" key="6">
    <source>
        <dbReference type="PROSITE" id="PS50983"/>
    </source>
</evidence>
<dbReference type="PROSITE" id="PS51257">
    <property type="entry name" value="PROKAR_LIPOPROTEIN"/>
    <property type="match status" value="1"/>
</dbReference>
<keyword evidence="4" id="KW-0732">Signal</keyword>
<sequence>MRSSLAARPLRSTTRLVVGVLALVVALLLAACGSSGGGEQEGEASSGTTVSTKFGDVDVPEDPQRVVALGWGDAETALALGVQPVGASDWLAFGGEGVGPWAEGRYDQAPEIIDTLEPSYEKIAALEPDLILDVKSSGDQTRHDRLSEIATTVGVPEGGDNYLTSLDQQVTMISEALGKADEGRQLLDDAQQKFDDAKAEHPEFQGKTSTVAAYTSEGWGAYVEGSERVDFLTKLGFEQNPAVEDLEATGFSASISSENLDVMDSDLLVVFPIYVPASQVTDQAAYQNLSVVKDGRTVLFGDDQEDIRNAYSLNSILSVDYAIDQVVPLLSEAAGGRARCWGSERSMSSGSRDGRWCRAGCFPGRGRRCGGRGGVCAPGDHVSWGVCHPRPKFAGEPLLVQGFPLVMRFLGPFRLHRDHVPRARPRRWPSTTSAKRGQPAARRASGS</sequence>
<dbReference type="CDD" id="cd01146">
    <property type="entry name" value="FhuD"/>
    <property type="match status" value="1"/>
</dbReference>
<gene>
    <name evidence="7" type="ORF">NBM05_06360</name>
</gene>
<comment type="similarity">
    <text evidence="2">Belongs to the bacterial solute-binding protein 8 family.</text>
</comment>
<evidence type="ECO:0000256" key="5">
    <source>
        <dbReference type="SAM" id="MobiDB-lite"/>
    </source>
</evidence>
<evidence type="ECO:0000256" key="4">
    <source>
        <dbReference type="ARBA" id="ARBA00022729"/>
    </source>
</evidence>
<dbReference type="Gene3D" id="3.40.50.1980">
    <property type="entry name" value="Nitrogenase molybdenum iron protein domain"/>
    <property type="match status" value="2"/>
</dbReference>
<reference evidence="7" key="1">
    <citation type="submission" date="2022-06" db="EMBL/GenBank/DDBJ databases">
        <title>Rothia sp. isolated from sandalwood seedling.</title>
        <authorList>
            <person name="Tuikhar N."/>
            <person name="Kirdat K."/>
            <person name="Thorat V."/>
            <person name="Swetha P."/>
            <person name="Padma S."/>
            <person name="Sundararaj R."/>
            <person name="Yadav A."/>
        </authorList>
    </citation>
    <scope>NUCLEOTIDE SEQUENCE</scope>
    <source>
        <strain evidence="7">AR01</strain>
    </source>
</reference>
<dbReference type="InterPro" id="IPR051313">
    <property type="entry name" value="Bact_iron-sidero_bind"/>
</dbReference>
<dbReference type="RefSeq" id="WP_254165947.1">
    <property type="nucleotide sequence ID" value="NZ_JANAFB010000011.1"/>
</dbReference>
<dbReference type="PANTHER" id="PTHR30532">
    <property type="entry name" value="IRON III DICITRATE-BINDING PERIPLASMIC PROTEIN"/>
    <property type="match status" value="1"/>
</dbReference>
<evidence type="ECO:0000256" key="2">
    <source>
        <dbReference type="ARBA" id="ARBA00008814"/>
    </source>
</evidence>
<dbReference type="Pfam" id="PF01497">
    <property type="entry name" value="Peripla_BP_2"/>
    <property type="match status" value="1"/>
</dbReference>
<dbReference type="AlphaFoldDB" id="A0A9X2HAC4"/>
<keyword evidence="8" id="KW-1185">Reference proteome</keyword>
<feature type="region of interest" description="Disordered" evidence="5">
    <location>
        <begin position="35"/>
        <end position="57"/>
    </location>
</feature>
<dbReference type="Proteomes" id="UP001139502">
    <property type="component" value="Unassembled WGS sequence"/>
</dbReference>
<evidence type="ECO:0000256" key="3">
    <source>
        <dbReference type="ARBA" id="ARBA00022448"/>
    </source>
</evidence>
<comment type="subcellular location">
    <subcellularLocation>
        <location evidence="1">Cell envelope</location>
    </subcellularLocation>
</comment>
<feature type="region of interest" description="Disordered" evidence="5">
    <location>
        <begin position="421"/>
        <end position="447"/>
    </location>
</feature>
<evidence type="ECO:0000256" key="1">
    <source>
        <dbReference type="ARBA" id="ARBA00004196"/>
    </source>
</evidence>
<dbReference type="PROSITE" id="PS50983">
    <property type="entry name" value="FE_B12_PBP"/>
    <property type="match status" value="1"/>
</dbReference>
<dbReference type="InterPro" id="IPR002491">
    <property type="entry name" value="ABC_transptr_periplasmic_BD"/>
</dbReference>
<proteinExistence type="inferred from homology"/>